<sequence length="84" mass="9558">MATLEEIRMKLSKENSEQNIEKEKKQLAELQAKRENSAIAFEIDVAKYLTSGSIPTKSTSLPKISLEQIQLEDDNTDLEKFLES</sequence>
<feature type="non-terminal residue" evidence="2">
    <location>
        <position position="1"/>
    </location>
</feature>
<dbReference type="EMBL" id="OW152836">
    <property type="protein sequence ID" value="CAH2057134.1"/>
    <property type="molecule type" value="Genomic_DNA"/>
</dbReference>
<reference evidence="2" key="1">
    <citation type="submission" date="2022-03" db="EMBL/GenBank/DDBJ databases">
        <authorList>
            <person name="Martin H S."/>
        </authorList>
    </citation>
    <scope>NUCLEOTIDE SEQUENCE</scope>
</reference>
<dbReference type="Proteomes" id="UP000837857">
    <property type="component" value="Chromosome 24"/>
</dbReference>
<organism evidence="2 3">
    <name type="scientific">Iphiclides podalirius</name>
    <name type="common">scarce swallowtail</name>
    <dbReference type="NCBI Taxonomy" id="110791"/>
    <lineage>
        <taxon>Eukaryota</taxon>
        <taxon>Metazoa</taxon>
        <taxon>Ecdysozoa</taxon>
        <taxon>Arthropoda</taxon>
        <taxon>Hexapoda</taxon>
        <taxon>Insecta</taxon>
        <taxon>Pterygota</taxon>
        <taxon>Neoptera</taxon>
        <taxon>Endopterygota</taxon>
        <taxon>Lepidoptera</taxon>
        <taxon>Glossata</taxon>
        <taxon>Ditrysia</taxon>
        <taxon>Papilionoidea</taxon>
        <taxon>Papilionidae</taxon>
        <taxon>Papilioninae</taxon>
        <taxon>Iphiclides</taxon>
    </lineage>
</organism>
<evidence type="ECO:0000256" key="1">
    <source>
        <dbReference type="SAM" id="MobiDB-lite"/>
    </source>
</evidence>
<evidence type="ECO:0000313" key="2">
    <source>
        <dbReference type="EMBL" id="CAH2057134.1"/>
    </source>
</evidence>
<feature type="region of interest" description="Disordered" evidence="1">
    <location>
        <begin position="1"/>
        <end position="20"/>
    </location>
</feature>
<accession>A0ABN8IH62</accession>
<name>A0ABN8IH62_9NEOP</name>
<gene>
    <name evidence="2" type="ORF">IPOD504_LOCUS10026</name>
</gene>
<keyword evidence="3" id="KW-1185">Reference proteome</keyword>
<evidence type="ECO:0000313" key="3">
    <source>
        <dbReference type="Proteomes" id="UP000837857"/>
    </source>
</evidence>
<proteinExistence type="predicted"/>
<protein>
    <submittedName>
        <fullName evidence="2">Uncharacterized protein</fullName>
    </submittedName>
</protein>